<gene>
    <name evidence="2" type="ORF">IMSHALPRED_001613</name>
</gene>
<feature type="non-terminal residue" evidence="2">
    <location>
        <position position="1"/>
    </location>
</feature>
<dbReference type="AlphaFoldDB" id="A0A8H3J2X7"/>
<feature type="compositionally biased region" description="Basic residues" evidence="1">
    <location>
        <begin position="351"/>
        <end position="360"/>
    </location>
</feature>
<dbReference type="Proteomes" id="UP000664534">
    <property type="component" value="Unassembled WGS sequence"/>
</dbReference>
<proteinExistence type="predicted"/>
<feature type="region of interest" description="Disordered" evidence="1">
    <location>
        <begin position="564"/>
        <end position="596"/>
    </location>
</feature>
<organism evidence="2 3">
    <name type="scientific">Imshaugia aleurites</name>
    <dbReference type="NCBI Taxonomy" id="172621"/>
    <lineage>
        <taxon>Eukaryota</taxon>
        <taxon>Fungi</taxon>
        <taxon>Dikarya</taxon>
        <taxon>Ascomycota</taxon>
        <taxon>Pezizomycotina</taxon>
        <taxon>Lecanoromycetes</taxon>
        <taxon>OSLEUM clade</taxon>
        <taxon>Lecanoromycetidae</taxon>
        <taxon>Lecanorales</taxon>
        <taxon>Lecanorineae</taxon>
        <taxon>Parmeliaceae</taxon>
        <taxon>Imshaugia</taxon>
    </lineage>
</organism>
<evidence type="ECO:0008006" key="4">
    <source>
        <dbReference type="Google" id="ProtNLM"/>
    </source>
</evidence>
<feature type="compositionally biased region" description="Acidic residues" evidence="1">
    <location>
        <begin position="573"/>
        <end position="584"/>
    </location>
</feature>
<comment type="caution">
    <text evidence="2">The sequence shown here is derived from an EMBL/GenBank/DDBJ whole genome shotgun (WGS) entry which is preliminary data.</text>
</comment>
<feature type="region of interest" description="Disordered" evidence="1">
    <location>
        <begin position="283"/>
        <end position="306"/>
    </location>
</feature>
<sequence length="596" mass="65949">RRTSTVGPGPPSSPGACPQPEPAKDLPLSAAVAIHPNVNENGHVLLLPLDPLPPGILRLQPLLTTQETTTPIDYEDTNQHTRKDCAKEEADEGFHIRHQDLGHRDMRQEAKARGLICYGRKADLVARLDKDDRFQAEPRTADDYDTMSLKELERICIRRAIPSQGPFSSLKDRLKAHDKRGNVIEVSVAGFCPPLAPGAPLSALKVNDSREISGGKPLLQIKRDAPAFVAKRAKDIEKKAETVPLAESMHEPTDSMLPVKEIHYACNHCRKGHRRCIHDTNGNEDPARITEPAFTRSPDSKAFTKDGTGIMIRKPALAVEEVARPRAPRSRVPDPKAAPKADSKASASQNRLRRPARTGRAKNCVERKNKKQRQTPLRYQPEDDITLLQICVNLKDVFAWGKVPLFWIMVQDTFQIKTGKPYKGVGRHVDILVRRRRAEQQEIKEWGKISISRVGAGCRPLLDKWIAGANQLDHDSPDISIASSLTTLSTLSEDDDDLNLGEEGKQQLDSDDAALEVQKRSATDAWLDTSCDTSRCKKLKHYTPEPTSSTIKSRVGSLGCWSLSGTSVTSDSSFEDESEDEGEDDVKGGVLYPTID</sequence>
<name>A0A8H3J2X7_9LECA</name>
<feature type="region of interest" description="Disordered" evidence="1">
    <location>
        <begin position="321"/>
        <end position="377"/>
    </location>
</feature>
<dbReference type="EMBL" id="CAJPDT010000122">
    <property type="protein sequence ID" value="CAF9939731.1"/>
    <property type="molecule type" value="Genomic_DNA"/>
</dbReference>
<dbReference type="OrthoDB" id="5371122at2759"/>
<accession>A0A8H3J2X7</accession>
<feature type="compositionally biased region" description="Pro residues" evidence="1">
    <location>
        <begin position="8"/>
        <end position="21"/>
    </location>
</feature>
<feature type="region of interest" description="Disordered" evidence="1">
    <location>
        <begin position="1"/>
        <end position="24"/>
    </location>
</feature>
<keyword evidence="3" id="KW-1185">Reference proteome</keyword>
<reference evidence="2" key="1">
    <citation type="submission" date="2021-03" db="EMBL/GenBank/DDBJ databases">
        <authorList>
            <person name="Tagirdzhanova G."/>
        </authorList>
    </citation>
    <scope>NUCLEOTIDE SEQUENCE</scope>
</reference>
<evidence type="ECO:0000256" key="1">
    <source>
        <dbReference type="SAM" id="MobiDB-lite"/>
    </source>
</evidence>
<evidence type="ECO:0000313" key="3">
    <source>
        <dbReference type="Proteomes" id="UP000664534"/>
    </source>
</evidence>
<evidence type="ECO:0000313" key="2">
    <source>
        <dbReference type="EMBL" id="CAF9939731.1"/>
    </source>
</evidence>
<protein>
    <recommendedName>
        <fullName evidence="4">SAP domain-containing protein</fullName>
    </recommendedName>
</protein>
<feature type="compositionally biased region" description="Basic and acidic residues" evidence="1">
    <location>
        <begin position="331"/>
        <end position="343"/>
    </location>
</feature>